<evidence type="ECO:0000313" key="1">
    <source>
        <dbReference type="EMBL" id="CSD12977.1"/>
    </source>
</evidence>
<protein>
    <submittedName>
        <fullName evidence="1">Uncharacterized protein</fullName>
    </submittedName>
</protein>
<accession>A0A656AIY0</accession>
<organism evidence="1 2">
    <name type="scientific">Vibrio cholerae</name>
    <dbReference type="NCBI Taxonomy" id="666"/>
    <lineage>
        <taxon>Bacteria</taxon>
        <taxon>Pseudomonadati</taxon>
        <taxon>Pseudomonadota</taxon>
        <taxon>Gammaproteobacteria</taxon>
        <taxon>Vibrionales</taxon>
        <taxon>Vibrionaceae</taxon>
        <taxon>Vibrio</taxon>
    </lineage>
</organism>
<sequence length="30" mass="3315">MTLFMLVIWANTVIDDCTLPFNSVASAVQN</sequence>
<name>A0A656AIY0_VIBCL</name>
<gene>
    <name evidence="1" type="ORF">ERS013200_03269</name>
</gene>
<dbReference type="Proteomes" id="UP000041770">
    <property type="component" value="Unassembled WGS sequence"/>
</dbReference>
<proteinExistence type="predicted"/>
<evidence type="ECO:0000313" key="2">
    <source>
        <dbReference type="Proteomes" id="UP000041770"/>
    </source>
</evidence>
<dbReference type="EMBL" id="CWQY01000029">
    <property type="protein sequence ID" value="CSD12977.1"/>
    <property type="molecule type" value="Genomic_DNA"/>
</dbReference>
<reference evidence="1 2" key="1">
    <citation type="submission" date="2015-07" db="EMBL/GenBank/DDBJ databases">
        <authorList>
            <consortium name="Pathogen Informatics"/>
        </authorList>
    </citation>
    <scope>NUCLEOTIDE SEQUENCE [LARGE SCALE GENOMIC DNA]</scope>
    <source>
        <strain evidence="1 2">A316</strain>
    </source>
</reference>
<dbReference type="AlphaFoldDB" id="A0A656AIY0"/>